<dbReference type="GO" id="GO:0005886">
    <property type="term" value="C:plasma membrane"/>
    <property type="evidence" value="ECO:0007669"/>
    <property type="project" value="TreeGrafter"/>
</dbReference>
<keyword evidence="2" id="KW-0547">Nucleotide-binding</keyword>
<dbReference type="GO" id="GO:0005524">
    <property type="term" value="F:ATP binding"/>
    <property type="evidence" value="ECO:0007669"/>
    <property type="project" value="UniProtKB-KW"/>
</dbReference>
<dbReference type="PANTHER" id="PTHR30258:SF1">
    <property type="entry name" value="PROTEIN TRANSPORT PROTEIN HOFB HOMOLOG"/>
    <property type="match status" value="1"/>
</dbReference>
<dbReference type="Gene3D" id="3.30.450.90">
    <property type="match status" value="1"/>
</dbReference>
<evidence type="ECO:0000256" key="2">
    <source>
        <dbReference type="ARBA" id="ARBA00022741"/>
    </source>
</evidence>
<dbReference type="InterPro" id="IPR027417">
    <property type="entry name" value="P-loop_NTPase"/>
</dbReference>
<evidence type="ECO:0000313" key="6">
    <source>
        <dbReference type="Proteomes" id="UP000178495"/>
    </source>
</evidence>
<dbReference type="SUPFAM" id="SSF52540">
    <property type="entry name" value="P-loop containing nucleoside triphosphate hydrolases"/>
    <property type="match status" value="1"/>
</dbReference>
<comment type="similarity">
    <text evidence="1">Belongs to the GSP E family.</text>
</comment>
<gene>
    <name evidence="5" type="ORF">A3A43_01760</name>
</gene>
<comment type="caution">
    <text evidence="5">The sequence shown here is derived from an EMBL/GenBank/DDBJ whole genome shotgun (WGS) entry which is preliminary data.</text>
</comment>
<dbReference type="SMART" id="SM00382">
    <property type="entry name" value="AAA"/>
    <property type="match status" value="1"/>
</dbReference>
<dbReference type="Pfam" id="PF05157">
    <property type="entry name" value="MshEN"/>
    <property type="match status" value="1"/>
</dbReference>
<dbReference type="InterPro" id="IPR037257">
    <property type="entry name" value="T2SS_E_N_sf"/>
</dbReference>
<dbReference type="CDD" id="cd01129">
    <property type="entry name" value="PulE-GspE-like"/>
    <property type="match status" value="1"/>
</dbReference>
<name>A0A1G2CJN9_9BACT</name>
<dbReference type="Proteomes" id="UP000178495">
    <property type="component" value="Unassembled WGS sequence"/>
</dbReference>
<dbReference type="Pfam" id="PF00437">
    <property type="entry name" value="T2SSE"/>
    <property type="match status" value="1"/>
</dbReference>
<organism evidence="5 6">
    <name type="scientific">Candidatus Liptonbacteria bacterium RIFCSPLOWO2_01_FULL_56_20</name>
    <dbReference type="NCBI Taxonomy" id="1798652"/>
    <lineage>
        <taxon>Bacteria</taxon>
        <taxon>Candidatus Liptoniibacteriota</taxon>
    </lineage>
</organism>
<evidence type="ECO:0000259" key="4">
    <source>
        <dbReference type="SMART" id="SM00382"/>
    </source>
</evidence>
<accession>A0A1G2CJN9</accession>
<dbReference type="InterPro" id="IPR001482">
    <property type="entry name" value="T2SS/T4SS_dom"/>
</dbReference>
<dbReference type="Gene3D" id="3.30.300.160">
    <property type="entry name" value="Type II secretion system, protein E, N-terminal domain"/>
    <property type="match status" value="1"/>
</dbReference>
<dbReference type="PANTHER" id="PTHR30258">
    <property type="entry name" value="TYPE II SECRETION SYSTEM PROTEIN GSPE-RELATED"/>
    <property type="match status" value="1"/>
</dbReference>
<sequence length="571" mass="63856">MHLPIPPQQLKRKLVQENLITPDRFDAYLAEAERKNQSLIDILISEKVADQAYLNNILATSLGVEMANLEARTVDEEVLRMLSEDVARQRQVIIFHKEEDGTLDVAMLDPSDLETIEFLQQHLKAKIRSFLATVDDLNKGFSVYGSRSTGDFKRIIEENIQASLRSQSKTAEEAATELPIVAIVDNLIAYAISLRASDIHLEILEDSTMVRYRIDGILYEIIRIPKTVHSILVARIKILSGLKIDEHYKPQDGRFRYTLVNQMIDVRVSIMPTFYGEKIEMRLLEATQKPLSLEEVGMLPETAAVVLENMKRSYGMTLVCGPTGCGKTTTLYAIMNILNKPNVNIATIEDPIEYNMRYVNQSQINPQAGVTFASGLRALLRQDPNVMMVGEIRDKETADIAVQSALTGHILLSSLHTNDAVTAIPRLFDLEVPPFLVSSVLNMVIAQRLVRRICSVCIYSYDPGVEVKQIIADQIANLGEVAAEVQIPKSFYKGKGCATCGGSGYRGRLGIFEAVNITDIIKKFIAETPFDLEKVRQTSRGEGSETMFEDGLHKVELGLTSIEEVLRVIRE</sequence>
<evidence type="ECO:0000313" key="5">
    <source>
        <dbReference type="EMBL" id="OGZ01614.1"/>
    </source>
</evidence>
<dbReference type="Gene3D" id="3.40.50.300">
    <property type="entry name" value="P-loop containing nucleotide triphosphate hydrolases"/>
    <property type="match status" value="1"/>
</dbReference>
<dbReference type="SUPFAM" id="SSF160246">
    <property type="entry name" value="EspE N-terminal domain-like"/>
    <property type="match status" value="1"/>
</dbReference>
<evidence type="ECO:0000256" key="3">
    <source>
        <dbReference type="ARBA" id="ARBA00022840"/>
    </source>
</evidence>
<keyword evidence="3" id="KW-0067">ATP-binding</keyword>
<protein>
    <recommendedName>
        <fullName evidence="4">AAA+ ATPase domain-containing protein</fullName>
    </recommendedName>
</protein>
<dbReference type="AlphaFoldDB" id="A0A1G2CJN9"/>
<reference evidence="5 6" key="1">
    <citation type="journal article" date="2016" name="Nat. Commun.">
        <title>Thousands of microbial genomes shed light on interconnected biogeochemical processes in an aquifer system.</title>
        <authorList>
            <person name="Anantharaman K."/>
            <person name="Brown C.T."/>
            <person name="Hug L.A."/>
            <person name="Sharon I."/>
            <person name="Castelle C.J."/>
            <person name="Probst A.J."/>
            <person name="Thomas B.C."/>
            <person name="Singh A."/>
            <person name="Wilkins M.J."/>
            <person name="Karaoz U."/>
            <person name="Brodie E.L."/>
            <person name="Williams K.H."/>
            <person name="Hubbard S.S."/>
            <person name="Banfield J.F."/>
        </authorList>
    </citation>
    <scope>NUCLEOTIDE SEQUENCE [LARGE SCALE GENOMIC DNA]</scope>
</reference>
<dbReference type="InterPro" id="IPR007831">
    <property type="entry name" value="T2SS_GspE_N"/>
</dbReference>
<dbReference type="EMBL" id="MHLC01000007">
    <property type="protein sequence ID" value="OGZ01614.1"/>
    <property type="molecule type" value="Genomic_DNA"/>
</dbReference>
<evidence type="ECO:0000256" key="1">
    <source>
        <dbReference type="ARBA" id="ARBA00006611"/>
    </source>
</evidence>
<feature type="domain" description="AAA+ ATPase" evidence="4">
    <location>
        <begin position="313"/>
        <end position="436"/>
    </location>
</feature>
<proteinExistence type="inferred from homology"/>
<dbReference type="GO" id="GO:0016887">
    <property type="term" value="F:ATP hydrolysis activity"/>
    <property type="evidence" value="ECO:0007669"/>
    <property type="project" value="TreeGrafter"/>
</dbReference>
<dbReference type="STRING" id="1798652.A3A43_01760"/>
<dbReference type="InterPro" id="IPR003593">
    <property type="entry name" value="AAA+_ATPase"/>
</dbReference>